<dbReference type="PANTHER" id="PTHR40661">
    <property type="match status" value="1"/>
</dbReference>
<dbReference type="AlphaFoldDB" id="A0A2S5TI03"/>
<feature type="domain" description="HTH cro/C1-type" evidence="4">
    <location>
        <begin position="5"/>
        <end position="46"/>
    </location>
</feature>
<sequence length="204" mass="22781">MVGVKQLADAVGLAASTLYDLERGEQESTTKLHAIAEYLGVRARWLETGQGPMRPEQGDLLDASFDDKYDRVTVVRGAMLSGGPGKVSWEFEEVDRHFAFRRQWLQEKGLRADRCRIYEVSGDSNAPYIRHGDVVMIDLDDRKVVDGEFYGLAFGEDLRVKQLAFRADGALRVISAAEPDKAETYRGQEIEAISIIGRVAWRGG</sequence>
<keyword evidence="3" id="KW-0804">Transcription</keyword>
<name>A0A2S5TI03_9GAMM</name>
<evidence type="ECO:0000256" key="2">
    <source>
        <dbReference type="ARBA" id="ARBA00023125"/>
    </source>
</evidence>
<evidence type="ECO:0000313" key="6">
    <source>
        <dbReference type="Proteomes" id="UP000238220"/>
    </source>
</evidence>
<dbReference type="InterPro" id="IPR010982">
    <property type="entry name" value="Lambda_DNA-bd_dom_sf"/>
</dbReference>
<keyword evidence="1" id="KW-0805">Transcription regulation</keyword>
<dbReference type="PROSITE" id="PS50943">
    <property type="entry name" value="HTH_CROC1"/>
    <property type="match status" value="1"/>
</dbReference>
<dbReference type="InterPro" id="IPR015927">
    <property type="entry name" value="Peptidase_S24_S26A/B/C"/>
</dbReference>
<evidence type="ECO:0000256" key="3">
    <source>
        <dbReference type="ARBA" id="ARBA00023163"/>
    </source>
</evidence>
<dbReference type="Pfam" id="PF01381">
    <property type="entry name" value="HTH_3"/>
    <property type="match status" value="1"/>
</dbReference>
<dbReference type="Gene3D" id="2.10.109.10">
    <property type="entry name" value="Umud Fragment, subunit A"/>
    <property type="match status" value="1"/>
</dbReference>
<keyword evidence="2" id="KW-0238">DNA-binding</keyword>
<dbReference type="Proteomes" id="UP000238220">
    <property type="component" value="Unassembled WGS sequence"/>
</dbReference>
<dbReference type="EMBL" id="PSNW01000003">
    <property type="protein sequence ID" value="PPE74613.1"/>
    <property type="molecule type" value="Genomic_DNA"/>
</dbReference>
<dbReference type="Gene3D" id="1.10.260.40">
    <property type="entry name" value="lambda repressor-like DNA-binding domains"/>
    <property type="match status" value="1"/>
</dbReference>
<gene>
    <name evidence="5" type="ORF">C3942_07575</name>
</gene>
<organism evidence="5 6">
    <name type="scientific">Solimonas fluminis</name>
    <dbReference type="NCBI Taxonomy" id="2086571"/>
    <lineage>
        <taxon>Bacteria</taxon>
        <taxon>Pseudomonadati</taxon>
        <taxon>Pseudomonadota</taxon>
        <taxon>Gammaproteobacteria</taxon>
        <taxon>Nevskiales</taxon>
        <taxon>Nevskiaceae</taxon>
        <taxon>Solimonas</taxon>
    </lineage>
</organism>
<evidence type="ECO:0000256" key="1">
    <source>
        <dbReference type="ARBA" id="ARBA00023015"/>
    </source>
</evidence>
<dbReference type="SUPFAM" id="SSF51306">
    <property type="entry name" value="LexA/Signal peptidase"/>
    <property type="match status" value="1"/>
</dbReference>
<keyword evidence="6" id="KW-1185">Reference proteome</keyword>
<protein>
    <recommendedName>
        <fullName evidence="4">HTH cro/C1-type domain-containing protein</fullName>
    </recommendedName>
</protein>
<dbReference type="InterPro" id="IPR039418">
    <property type="entry name" value="LexA-like"/>
</dbReference>
<comment type="caution">
    <text evidence="5">The sequence shown here is derived from an EMBL/GenBank/DDBJ whole genome shotgun (WGS) entry which is preliminary data.</text>
</comment>
<reference evidence="5 6" key="1">
    <citation type="submission" date="2018-02" db="EMBL/GenBank/DDBJ databases">
        <title>Genome sequencing of Solimonas sp. HR-BB.</title>
        <authorList>
            <person name="Lee Y."/>
            <person name="Jeon C.O."/>
        </authorList>
    </citation>
    <scope>NUCLEOTIDE SEQUENCE [LARGE SCALE GENOMIC DNA]</scope>
    <source>
        <strain evidence="5 6">HR-BB</strain>
    </source>
</reference>
<dbReference type="InterPro" id="IPR036286">
    <property type="entry name" value="LexA/Signal_pep-like_sf"/>
</dbReference>
<accession>A0A2S5TI03</accession>
<dbReference type="GO" id="GO:0003677">
    <property type="term" value="F:DNA binding"/>
    <property type="evidence" value="ECO:0007669"/>
    <property type="project" value="UniProtKB-KW"/>
</dbReference>
<dbReference type="CDD" id="cd00093">
    <property type="entry name" value="HTH_XRE"/>
    <property type="match status" value="1"/>
</dbReference>
<dbReference type="SUPFAM" id="SSF47413">
    <property type="entry name" value="lambda repressor-like DNA-binding domains"/>
    <property type="match status" value="1"/>
</dbReference>
<evidence type="ECO:0000259" key="4">
    <source>
        <dbReference type="PROSITE" id="PS50943"/>
    </source>
</evidence>
<evidence type="ECO:0000313" key="5">
    <source>
        <dbReference type="EMBL" id="PPE74613.1"/>
    </source>
</evidence>
<dbReference type="InterPro" id="IPR001387">
    <property type="entry name" value="Cro/C1-type_HTH"/>
</dbReference>
<proteinExistence type="predicted"/>
<dbReference type="PANTHER" id="PTHR40661:SF3">
    <property type="entry name" value="FELS-1 PROPHAGE TRANSCRIPTIONAL REGULATOR"/>
    <property type="match status" value="1"/>
</dbReference>
<dbReference type="Pfam" id="PF00717">
    <property type="entry name" value="Peptidase_S24"/>
    <property type="match status" value="1"/>
</dbReference>
<dbReference type="CDD" id="cd06529">
    <property type="entry name" value="S24_LexA-like"/>
    <property type="match status" value="1"/>
</dbReference>